<dbReference type="Pfam" id="PF22956">
    <property type="entry name" value="VPS15-like_hel"/>
    <property type="match status" value="1"/>
</dbReference>
<accession>K2MT48</accession>
<feature type="domain" description="Protein kinase" evidence="5">
    <location>
        <begin position="37"/>
        <end position="377"/>
    </location>
</feature>
<dbReference type="PROSITE" id="PS50011">
    <property type="entry name" value="PROTEIN_KINASE_DOM"/>
    <property type="match status" value="1"/>
</dbReference>
<dbReference type="CDD" id="cd13980">
    <property type="entry name" value="STKc_Vps15"/>
    <property type="match status" value="1"/>
</dbReference>
<dbReference type="InterPro" id="IPR045162">
    <property type="entry name" value="Vps15-like"/>
</dbReference>
<dbReference type="Proteomes" id="UP000007350">
    <property type="component" value="Unassembled WGS sequence"/>
</dbReference>
<dbReference type="InterPro" id="IPR000719">
    <property type="entry name" value="Prot_kinase_dom"/>
</dbReference>
<dbReference type="InterPro" id="IPR016024">
    <property type="entry name" value="ARM-type_fold"/>
</dbReference>
<feature type="region of interest" description="Disordered" evidence="4">
    <location>
        <begin position="918"/>
        <end position="939"/>
    </location>
</feature>
<dbReference type="PANTHER" id="PTHR17583:SF0">
    <property type="entry name" value="PHOSPHOINOSITIDE 3-KINASE REGULATORY SUBUNIT 4"/>
    <property type="match status" value="1"/>
</dbReference>
<protein>
    <submittedName>
        <fullName evidence="6">Protein kinase, putative</fullName>
    </submittedName>
</protein>
<dbReference type="Gene3D" id="2.130.10.10">
    <property type="entry name" value="YVTN repeat-like/Quinoprotein amine dehydrogenase"/>
    <property type="match status" value="1"/>
</dbReference>
<dbReference type="PANTHER" id="PTHR17583">
    <property type="entry name" value="PHOSPHOINOSITIDE 3-KINASE REGULATORY SUBUNIT 4"/>
    <property type="match status" value="1"/>
</dbReference>
<dbReference type="GO" id="GO:0071561">
    <property type="term" value="C:nucleus-vacuole junction"/>
    <property type="evidence" value="ECO:0007669"/>
    <property type="project" value="TreeGrafter"/>
</dbReference>
<dbReference type="GO" id="GO:0006623">
    <property type="term" value="P:protein targeting to vacuole"/>
    <property type="evidence" value="ECO:0007669"/>
    <property type="project" value="TreeGrafter"/>
</dbReference>
<evidence type="ECO:0000313" key="7">
    <source>
        <dbReference type="Proteomes" id="UP000007350"/>
    </source>
</evidence>
<dbReference type="EMBL" id="AHKC01005631">
    <property type="protein sequence ID" value="EKF38443.1"/>
    <property type="molecule type" value="Genomic_DNA"/>
</dbReference>
<evidence type="ECO:0000256" key="4">
    <source>
        <dbReference type="SAM" id="MobiDB-lite"/>
    </source>
</evidence>
<reference evidence="6 7" key="1">
    <citation type="journal article" date="2012" name="BMC Genomics">
        <title>Comparative genomic analysis of human infective Trypanosoma cruzi lineages with the bat-restricted subspecies T. cruzi marinkellei.</title>
        <authorList>
            <person name="Franzen O."/>
            <person name="Talavera-Lopez C."/>
            <person name="Ochaya S."/>
            <person name="Butler C.E."/>
            <person name="Messenger L.A."/>
            <person name="Lewis M.D."/>
            <person name="Llewellyn M.S."/>
            <person name="Marinkelle C.J."/>
            <person name="Tyler K.M."/>
            <person name="Miles M.A."/>
            <person name="Andersson B."/>
        </authorList>
    </citation>
    <scope>NUCLEOTIDE SEQUENCE [LARGE SCALE GENOMIC DNA]</scope>
    <source>
        <strain evidence="6 7">B7</strain>
    </source>
</reference>
<dbReference type="GO" id="GO:0045324">
    <property type="term" value="P:late endosome to vacuole transport"/>
    <property type="evidence" value="ECO:0007669"/>
    <property type="project" value="InterPro"/>
</dbReference>
<comment type="caution">
    <text evidence="6">The sequence shown here is derived from an EMBL/GenBank/DDBJ whole genome shotgun (WGS) entry which is preliminary data.</text>
</comment>
<evidence type="ECO:0000259" key="5">
    <source>
        <dbReference type="PROSITE" id="PS50011"/>
    </source>
</evidence>
<dbReference type="SUPFAM" id="SSF50998">
    <property type="entry name" value="Quinoprotein alcohol dehydrogenase-like"/>
    <property type="match status" value="1"/>
</dbReference>
<evidence type="ECO:0000256" key="3">
    <source>
        <dbReference type="PROSITE-ProRule" id="PRU00221"/>
    </source>
</evidence>
<sequence>MGNQLAAASSVNVADVSSSLALVAPLGGEHRYYFRSFHCAKLAGAATSTTETLRSRHIFTSTNDGRTKDMSLRHPFQRAGSTDVVVKVFVRTFGDNQQKQLVEFCYEKLLEIDGRMRNSQSVVSNSMPMTGGNNTAVGNHHQHHHAPATPPAPCNVLFYSGMEVHNDRFCMLQRSYVAYSLSERLATRPYWKMGERLFAGYQLLQGLAQLHEKWETVHGDLKTDNVLVDKAGWIYVTDVCPFKPGLLPANNPALFDYYYDTNETRICFLAPEKFLDESVLFNPSNVNANAHTKAMDIFSAACVLAYIFTEEPLFSLSDTLSLRLMQTQEERESSVQNILIERGVPPNVRRMLLDMLCNPPATRPTARQLLEKFTPSVFPSYFGFIYGEILPPLLARPPDLKVQLLHSRLTDILDEVAQRCDTNENTPGHRTVIQDAKQLSVQLLLPVILNASLHLITDDAFCRLISILQKVLPYCSSEVQKDILLPYVLHYLKLECHPVVARIIALRTLSMICHSIPFSASDATIFEDLVLPCFEQLLLKTETTDVALLAEVADQLPGILLRARAFLEHCQALASANAWQSGFGEQLNSLLDRGWDAFRLLYKHHHTTVAVVTLRRTADVVAFLGEERAQDDLIPFLTTAIASAIDIQRELYPQAIMCHLHLQTPKLKTLRFFVEEGLKQTDVTCLERTIESITVIVEKECFAVWDIMPLVHQALPYIMSSNKWVSSAASRMVEKVACTHRVSDVWMYLECAVRPLLRHPVPLFRMASFPSAVRLELSNNIYFLEQLMRNMNLEVRFLGGDAACYERILRSSTSHDSPYFNSFGIAKRSLQGVVSRATSVDVTFDSSMLKPEVFSTDKTEGTMSDGSRNNKWELFFRPTKREQKRLLLRQKPLRDDGSSNAMPSLSHERLQSVSSLHATRGGIGGSRRSGNEVAGSPIPSMSHVTWEEKELKPIAAPWFTRTSHLGGIYCSSAAKGGTLVTAGGRGEAILWSLGSEGVDYSHRIQTNASLMSTFLFTGFMREGLSPLLCMGGTDGDFCVFDVACNNILLRRLLDGSTLTSFCLIGNFTTLVSTALGGVFAIDVRVGKDVWQTKLPPAIGPPSGLLPLFFDTQAYGASVVTLTGGVALFDLRFQLMLQEYHLGKDDGNRTESDRGSWPGTHVMDNPNAILCVSPDTACATVDKTESPGLFLGTQAGTVHWMDLSTGENRVALEPATIGKPTRALLVQPKHSVVMTAGNDMWIRKWCLAAPNQSKTLVCPPYKSPAYYGTPHGGIAEAQSQNQFVSARPFISNQPRLADHGFVCDGAVPRHHEDAILTLCAVSNGNASYLASGSRDGTLTVWLNSE</sequence>
<dbReference type="SMART" id="SM00220">
    <property type="entry name" value="S_TKc"/>
    <property type="match status" value="1"/>
</dbReference>
<dbReference type="InterPro" id="IPR011009">
    <property type="entry name" value="Kinase-like_dom_sf"/>
</dbReference>
<dbReference type="PROSITE" id="PS50294">
    <property type="entry name" value="WD_REPEATS_REGION"/>
    <property type="match status" value="1"/>
</dbReference>
<keyword evidence="1 3" id="KW-0853">WD repeat</keyword>
<keyword evidence="2" id="KW-0677">Repeat</keyword>
<keyword evidence="7" id="KW-1185">Reference proteome</keyword>
<dbReference type="Gene3D" id="1.10.510.10">
    <property type="entry name" value="Transferase(Phosphotransferase) domain 1"/>
    <property type="match status" value="1"/>
</dbReference>
<evidence type="ECO:0000313" key="6">
    <source>
        <dbReference type="EMBL" id="EKF38443.1"/>
    </source>
</evidence>
<gene>
    <name evidence="6" type="ORF">MOQ_001349</name>
</gene>
<dbReference type="InterPro" id="IPR011047">
    <property type="entry name" value="Quinoprotein_ADH-like_sf"/>
</dbReference>
<dbReference type="GO" id="GO:0005770">
    <property type="term" value="C:late endosome"/>
    <property type="evidence" value="ECO:0007669"/>
    <property type="project" value="TreeGrafter"/>
</dbReference>
<feature type="repeat" description="WD" evidence="3">
    <location>
        <begin position="1307"/>
        <end position="1344"/>
    </location>
</feature>
<dbReference type="SUPFAM" id="SSF48371">
    <property type="entry name" value="ARM repeat"/>
    <property type="match status" value="1"/>
</dbReference>
<dbReference type="OrthoDB" id="242910at2759"/>
<dbReference type="GO" id="GO:0004674">
    <property type="term" value="F:protein serine/threonine kinase activity"/>
    <property type="evidence" value="ECO:0007669"/>
    <property type="project" value="InterPro"/>
</dbReference>
<dbReference type="InterPro" id="IPR015943">
    <property type="entry name" value="WD40/YVTN_repeat-like_dom_sf"/>
</dbReference>
<dbReference type="SMART" id="SM00320">
    <property type="entry name" value="WD40"/>
    <property type="match status" value="2"/>
</dbReference>
<dbReference type="InterPro" id="IPR055231">
    <property type="entry name" value="2AA_helical"/>
</dbReference>
<dbReference type="GO" id="GO:0005524">
    <property type="term" value="F:ATP binding"/>
    <property type="evidence" value="ECO:0007669"/>
    <property type="project" value="InterPro"/>
</dbReference>
<dbReference type="GO" id="GO:0034272">
    <property type="term" value="C:phosphatidylinositol 3-kinase complex, class III, type II"/>
    <property type="evidence" value="ECO:0007669"/>
    <property type="project" value="TreeGrafter"/>
</dbReference>
<organism evidence="6 7">
    <name type="scientific">Trypanosoma cruzi marinkellei</name>
    <dbReference type="NCBI Taxonomy" id="85056"/>
    <lineage>
        <taxon>Eukaryota</taxon>
        <taxon>Discoba</taxon>
        <taxon>Euglenozoa</taxon>
        <taxon>Kinetoplastea</taxon>
        <taxon>Metakinetoplastina</taxon>
        <taxon>Trypanosomatida</taxon>
        <taxon>Trypanosomatidae</taxon>
        <taxon>Trypanosoma</taxon>
        <taxon>Schizotrypanum</taxon>
    </lineage>
</organism>
<evidence type="ECO:0000256" key="2">
    <source>
        <dbReference type="ARBA" id="ARBA00022737"/>
    </source>
</evidence>
<dbReference type="PROSITE" id="PS50082">
    <property type="entry name" value="WD_REPEATS_2"/>
    <property type="match status" value="1"/>
</dbReference>
<dbReference type="GO" id="GO:0016236">
    <property type="term" value="P:macroautophagy"/>
    <property type="evidence" value="ECO:0007669"/>
    <property type="project" value="InterPro"/>
</dbReference>
<dbReference type="FunFam" id="1.10.510.10:FF:001155">
    <property type="entry name" value="Protein kinase, putative"/>
    <property type="match status" value="1"/>
</dbReference>
<keyword evidence="6" id="KW-0808">Transferase</keyword>
<keyword evidence="6" id="KW-0418">Kinase</keyword>
<proteinExistence type="predicted"/>
<dbReference type="Pfam" id="PF00069">
    <property type="entry name" value="Pkinase"/>
    <property type="match status" value="1"/>
</dbReference>
<dbReference type="SUPFAM" id="SSF56112">
    <property type="entry name" value="Protein kinase-like (PK-like)"/>
    <property type="match status" value="1"/>
</dbReference>
<name>K2MT48_TRYCR</name>
<dbReference type="GO" id="GO:0034271">
    <property type="term" value="C:phosphatidylinositol 3-kinase complex, class III, type I"/>
    <property type="evidence" value="ECO:0007669"/>
    <property type="project" value="TreeGrafter"/>
</dbReference>
<dbReference type="InterPro" id="IPR001680">
    <property type="entry name" value="WD40_rpt"/>
</dbReference>
<evidence type="ECO:0000256" key="1">
    <source>
        <dbReference type="ARBA" id="ARBA00022574"/>
    </source>
</evidence>